<dbReference type="EMBL" id="CP036339">
    <property type="protein sequence ID" value="QDT75273.1"/>
    <property type="molecule type" value="Genomic_DNA"/>
</dbReference>
<feature type="transmembrane region" description="Helical" evidence="1">
    <location>
        <begin position="39"/>
        <end position="60"/>
    </location>
</feature>
<proteinExistence type="predicted"/>
<keyword evidence="3" id="KW-1185">Reference proteome</keyword>
<organism evidence="2 3">
    <name type="scientific">Lacipirellula limnantheis</name>
    <dbReference type="NCBI Taxonomy" id="2528024"/>
    <lineage>
        <taxon>Bacteria</taxon>
        <taxon>Pseudomonadati</taxon>
        <taxon>Planctomycetota</taxon>
        <taxon>Planctomycetia</taxon>
        <taxon>Pirellulales</taxon>
        <taxon>Lacipirellulaceae</taxon>
        <taxon>Lacipirellula</taxon>
    </lineage>
</organism>
<protein>
    <submittedName>
        <fullName evidence="2">Uncharacterized protein</fullName>
    </submittedName>
</protein>
<dbReference type="Proteomes" id="UP000317909">
    <property type="component" value="Chromosome"/>
</dbReference>
<gene>
    <name evidence="2" type="ORF">I41_44830</name>
</gene>
<evidence type="ECO:0000313" key="3">
    <source>
        <dbReference type="Proteomes" id="UP000317909"/>
    </source>
</evidence>
<accession>A0A517U3T3</accession>
<reference evidence="2 3" key="1">
    <citation type="submission" date="2019-02" db="EMBL/GenBank/DDBJ databases">
        <title>Deep-cultivation of Planctomycetes and their phenomic and genomic characterization uncovers novel biology.</title>
        <authorList>
            <person name="Wiegand S."/>
            <person name="Jogler M."/>
            <person name="Boedeker C."/>
            <person name="Pinto D."/>
            <person name="Vollmers J."/>
            <person name="Rivas-Marin E."/>
            <person name="Kohn T."/>
            <person name="Peeters S.H."/>
            <person name="Heuer A."/>
            <person name="Rast P."/>
            <person name="Oberbeckmann S."/>
            <person name="Bunk B."/>
            <person name="Jeske O."/>
            <person name="Meyerdierks A."/>
            <person name="Storesund J.E."/>
            <person name="Kallscheuer N."/>
            <person name="Luecker S."/>
            <person name="Lage O.M."/>
            <person name="Pohl T."/>
            <person name="Merkel B.J."/>
            <person name="Hornburger P."/>
            <person name="Mueller R.-W."/>
            <person name="Bruemmer F."/>
            <person name="Labrenz M."/>
            <person name="Spormann A.M."/>
            <person name="Op den Camp H."/>
            <person name="Overmann J."/>
            <person name="Amann R."/>
            <person name="Jetten M.S.M."/>
            <person name="Mascher T."/>
            <person name="Medema M.H."/>
            <person name="Devos D.P."/>
            <person name="Kaster A.-K."/>
            <person name="Ovreas L."/>
            <person name="Rohde M."/>
            <person name="Galperin M.Y."/>
            <person name="Jogler C."/>
        </authorList>
    </citation>
    <scope>NUCLEOTIDE SEQUENCE [LARGE SCALE GENOMIC DNA]</scope>
    <source>
        <strain evidence="2 3">I41</strain>
    </source>
</reference>
<sequence>MRFVLLAIAVGIAFAVSYLGMVLGWAMDQSMLPPFGGGWRCYAACLVAVWTPFMAAFGLWSLPKLCRWIAVAMVE</sequence>
<keyword evidence="1" id="KW-1133">Transmembrane helix</keyword>
<name>A0A517U3T3_9BACT</name>
<keyword evidence="1" id="KW-0812">Transmembrane</keyword>
<dbReference type="KEGG" id="llh:I41_44830"/>
<dbReference type="AlphaFoldDB" id="A0A517U3T3"/>
<keyword evidence="1" id="KW-0472">Membrane</keyword>
<evidence type="ECO:0000313" key="2">
    <source>
        <dbReference type="EMBL" id="QDT75273.1"/>
    </source>
</evidence>
<evidence type="ECO:0000256" key="1">
    <source>
        <dbReference type="SAM" id="Phobius"/>
    </source>
</evidence>